<dbReference type="EMBL" id="CM001219">
    <property type="protein sequence ID" value="AES69433.1"/>
    <property type="molecule type" value="Genomic_DNA"/>
</dbReference>
<dbReference type="PaxDb" id="3880-AES69433"/>
<evidence type="ECO:0000313" key="4">
    <source>
        <dbReference type="Proteomes" id="UP000002051"/>
    </source>
</evidence>
<dbReference type="Pfam" id="PF03478">
    <property type="entry name" value="Beta-prop_KIB1-4"/>
    <property type="match status" value="1"/>
</dbReference>
<dbReference type="InterPro" id="IPR051304">
    <property type="entry name" value="SCF_F-box_domain"/>
</dbReference>
<organism evidence="2 4">
    <name type="scientific">Medicago truncatula</name>
    <name type="common">Barrel medic</name>
    <name type="synonym">Medicago tribuloides</name>
    <dbReference type="NCBI Taxonomy" id="3880"/>
    <lineage>
        <taxon>Eukaryota</taxon>
        <taxon>Viridiplantae</taxon>
        <taxon>Streptophyta</taxon>
        <taxon>Embryophyta</taxon>
        <taxon>Tracheophyta</taxon>
        <taxon>Spermatophyta</taxon>
        <taxon>Magnoliopsida</taxon>
        <taxon>eudicotyledons</taxon>
        <taxon>Gunneridae</taxon>
        <taxon>Pentapetalae</taxon>
        <taxon>rosids</taxon>
        <taxon>fabids</taxon>
        <taxon>Fabales</taxon>
        <taxon>Fabaceae</taxon>
        <taxon>Papilionoideae</taxon>
        <taxon>50 kb inversion clade</taxon>
        <taxon>NPAAA clade</taxon>
        <taxon>Hologalegina</taxon>
        <taxon>IRL clade</taxon>
        <taxon>Trifolieae</taxon>
        <taxon>Medicago</taxon>
    </lineage>
</organism>
<reference evidence="3" key="3">
    <citation type="submission" date="2015-04" db="UniProtKB">
        <authorList>
            <consortium name="EnsemblPlants"/>
        </authorList>
    </citation>
    <scope>IDENTIFICATION</scope>
    <source>
        <strain evidence="3">cv. Jemalong A17</strain>
    </source>
</reference>
<protein>
    <submittedName>
        <fullName evidence="2">DUF295 family protein</fullName>
    </submittedName>
</protein>
<accession>G7IWM0</accession>
<evidence type="ECO:0000259" key="1">
    <source>
        <dbReference type="Pfam" id="PF03478"/>
    </source>
</evidence>
<dbReference type="PANTHER" id="PTHR47123:SF15">
    <property type="entry name" value="F-BOX PROTEIN SKIP23"/>
    <property type="match status" value="1"/>
</dbReference>
<dbReference type="HOGENOM" id="CLU_551384_0_0_1"/>
<name>G7IWM0_MEDTR</name>
<reference evidence="2 4" key="2">
    <citation type="journal article" date="2014" name="BMC Genomics">
        <title>An improved genome release (version Mt4.0) for the model legume Medicago truncatula.</title>
        <authorList>
            <person name="Tang H."/>
            <person name="Krishnakumar V."/>
            <person name="Bidwell S."/>
            <person name="Rosen B."/>
            <person name="Chan A."/>
            <person name="Zhou S."/>
            <person name="Gentzbittel L."/>
            <person name="Childs K.L."/>
            <person name="Yandell M."/>
            <person name="Gundlach H."/>
            <person name="Mayer K.F."/>
            <person name="Schwartz D.C."/>
            <person name="Town C.D."/>
        </authorList>
    </citation>
    <scope>GENOME REANNOTATION</scope>
    <source>
        <strain evidence="3 4">cv. Jemalong A17</strain>
    </source>
</reference>
<dbReference type="PANTHER" id="PTHR47123">
    <property type="entry name" value="F-BOX PROTEIN SKIP23"/>
    <property type="match status" value="1"/>
</dbReference>
<gene>
    <name evidence="2" type="ordered locus">MTR_3g029900</name>
</gene>
<proteinExistence type="predicted"/>
<keyword evidence="4" id="KW-1185">Reference proteome</keyword>
<feature type="domain" description="KIB1-4 beta-propeller" evidence="1">
    <location>
        <begin position="272"/>
        <end position="427"/>
    </location>
</feature>
<evidence type="ECO:0000313" key="2">
    <source>
        <dbReference type="EMBL" id="AES69433.1"/>
    </source>
</evidence>
<reference evidence="2 4" key="1">
    <citation type="journal article" date="2011" name="Nature">
        <title>The Medicago genome provides insight into the evolution of rhizobial symbioses.</title>
        <authorList>
            <person name="Young N.D."/>
            <person name="Debelle F."/>
            <person name="Oldroyd G.E."/>
            <person name="Geurts R."/>
            <person name="Cannon S.B."/>
            <person name="Udvardi M.K."/>
            <person name="Benedito V.A."/>
            <person name="Mayer K.F."/>
            <person name="Gouzy J."/>
            <person name="Schoof H."/>
            <person name="Van de Peer Y."/>
            <person name="Proost S."/>
            <person name="Cook D.R."/>
            <person name="Meyers B.C."/>
            <person name="Spannagl M."/>
            <person name="Cheung F."/>
            <person name="De Mita S."/>
            <person name="Krishnakumar V."/>
            <person name="Gundlach H."/>
            <person name="Zhou S."/>
            <person name="Mudge J."/>
            <person name="Bharti A.K."/>
            <person name="Murray J.D."/>
            <person name="Naoumkina M.A."/>
            <person name="Rosen B."/>
            <person name="Silverstein K.A."/>
            <person name="Tang H."/>
            <person name="Rombauts S."/>
            <person name="Zhao P.X."/>
            <person name="Zhou P."/>
            <person name="Barbe V."/>
            <person name="Bardou P."/>
            <person name="Bechner M."/>
            <person name="Bellec A."/>
            <person name="Berger A."/>
            <person name="Berges H."/>
            <person name="Bidwell S."/>
            <person name="Bisseling T."/>
            <person name="Choisne N."/>
            <person name="Couloux A."/>
            <person name="Denny R."/>
            <person name="Deshpande S."/>
            <person name="Dai X."/>
            <person name="Doyle J.J."/>
            <person name="Dudez A.M."/>
            <person name="Farmer A.D."/>
            <person name="Fouteau S."/>
            <person name="Franken C."/>
            <person name="Gibelin C."/>
            <person name="Gish J."/>
            <person name="Goldstein S."/>
            <person name="Gonzalez A.J."/>
            <person name="Green P.J."/>
            <person name="Hallab A."/>
            <person name="Hartog M."/>
            <person name="Hua A."/>
            <person name="Humphray S.J."/>
            <person name="Jeong D.H."/>
            <person name="Jing Y."/>
            <person name="Jocker A."/>
            <person name="Kenton S.M."/>
            <person name="Kim D.J."/>
            <person name="Klee K."/>
            <person name="Lai H."/>
            <person name="Lang C."/>
            <person name="Lin S."/>
            <person name="Macmil S.L."/>
            <person name="Magdelenat G."/>
            <person name="Matthews L."/>
            <person name="McCorrison J."/>
            <person name="Monaghan E.L."/>
            <person name="Mun J.H."/>
            <person name="Najar F.Z."/>
            <person name="Nicholson C."/>
            <person name="Noirot C."/>
            <person name="O'Bleness M."/>
            <person name="Paule C.R."/>
            <person name="Poulain J."/>
            <person name="Prion F."/>
            <person name="Qin B."/>
            <person name="Qu C."/>
            <person name="Retzel E.F."/>
            <person name="Riddle C."/>
            <person name="Sallet E."/>
            <person name="Samain S."/>
            <person name="Samson N."/>
            <person name="Sanders I."/>
            <person name="Saurat O."/>
            <person name="Scarpelli C."/>
            <person name="Schiex T."/>
            <person name="Segurens B."/>
            <person name="Severin A.J."/>
            <person name="Sherrier D.J."/>
            <person name="Shi R."/>
            <person name="Sims S."/>
            <person name="Singer S.R."/>
            <person name="Sinharoy S."/>
            <person name="Sterck L."/>
            <person name="Viollet A."/>
            <person name="Wang B.B."/>
            <person name="Wang K."/>
            <person name="Wang M."/>
            <person name="Wang X."/>
            <person name="Warfsmann J."/>
            <person name="Weissenbach J."/>
            <person name="White D.D."/>
            <person name="White J.D."/>
            <person name="Wiley G.B."/>
            <person name="Wincker P."/>
            <person name="Xing Y."/>
            <person name="Yang L."/>
            <person name="Yao Z."/>
            <person name="Ying F."/>
            <person name="Zhai J."/>
            <person name="Zhou L."/>
            <person name="Zuber A."/>
            <person name="Denarie J."/>
            <person name="Dixon R.A."/>
            <person name="May G.D."/>
            <person name="Schwartz D.C."/>
            <person name="Rogers J."/>
            <person name="Quetier F."/>
            <person name="Town C.D."/>
            <person name="Roe B.A."/>
        </authorList>
    </citation>
    <scope>NUCLEOTIDE SEQUENCE [LARGE SCALE GENOMIC DNA]</scope>
    <source>
        <strain evidence="2">A17</strain>
        <strain evidence="3 4">cv. Jemalong A17</strain>
    </source>
</reference>
<sequence>MSEVAQIEGRVRYSAFKKTVKVMITSTDSLDNLNAQLNTYFEHLGENQYTRHLFGQMPCIDLGEDRDEYAWKTANYMPLLIRDDGDVGFMFRNMVEDNILYIPTICIIRFPRHLTAAGFLKTSVANCRRAFSYFTRVVQPNNMWEQQFSILNRLLPQLSCNLSGTINNINTSPFCCLFKRTIYLIKPLRHHKQHRPWLIRVTQNSHGKKLFHLLFKSFYYSHGFPRVLDFNKLSILNLGTDFIINHRDFNLRNYFFYNNKKREKFLAITCNGENPMVLGISDYFPHPMLFCYLNKFWKPISDMSTKYVDICVFKRRFYLVDNTGRTVTIESDSSVQLVDNPFIPGDRKLLVESEGALLLVNIYENLMTFNVFRLDEKNKKWVKLMSLRNRVLFFVNGCSFSASASDLCVAKGNCVIFIDDAYNICTYFYNYCLDRSQPLSVSEYFEYLSLFSAPEWIGAIERKMRDKISRFKGGFGASVVDGTRRCLEVSVPFIC</sequence>
<dbReference type="InterPro" id="IPR005174">
    <property type="entry name" value="KIB1-4_b-propeller"/>
</dbReference>
<dbReference type="EnsemblPlants" id="AES69433">
    <property type="protein sequence ID" value="AES69433"/>
    <property type="gene ID" value="MTR_3g029900"/>
</dbReference>
<dbReference type="Proteomes" id="UP000002051">
    <property type="component" value="Chromosome 3"/>
</dbReference>
<evidence type="ECO:0000313" key="3">
    <source>
        <dbReference type="EnsemblPlants" id="AES69433"/>
    </source>
</evidence>
<dbReference type="AlphaFoldDB" id="G7IWM0"/>
<dbReference type="GO" id="GO:0016567">
    <property type="term" value="P:protein ubiquitination"/>
    <property type="evidence" value="ECO:0000318"/>
    <property type="project" value="GO_Central"/>
</dbReference>